<keyword evidence="1" id="KW-1185">Reference proteome</keyword>
<dbReference type="RefSeq" id="XP_027190735.1">
    <property type="nucleotide sequence ID" value="XM_027334934.1"/>
</dbReference>
<protein>
    <submittedName>
        <fullName evidence="2">Uncharacterized protein LOC101504183 isoform X1</fullName>
    </submittedName>
</protein>
<reference evidence="1" key="1">
    <citation type="journal article" date="2013" name="Nat. Biotechnol.">
        <title>Draft genome sequence of chickpea (Cicer arietinum) provides a resource for trait improvement.</title>
        <authorList>
            <person name="Varshney R.K."/>
            <person name="Song C."/>
            <person name="Saxena R.K."/>
            <person name="Azam S."/>
            <person name="Yu S."/>
            <person name="Sharpe A.G."/>
            <person name="Cannon S."/>
            <person name="Baek J."/>
            <person name="Rosen B.D."/>
            <person name="Tar'an B."/>
            <person name="Millan T."/>
            <person name="Zhang X."/>
            <person name="Ramsay L.D."/>
            <person name="Iwata A."/>
            <person name="Wang Y."/>
            <person name="Nelson W."/>
            <person name="Farmer A.D."/>
            <person name="Gaur P.M."/>
            <person name="Soderlund C."/>
            <person name="Penmetsa R.V."/>
            <person name="Xu C."/>
            <person name="Bharti A.K."/>
            <person name="He W."/>
            <person name="Winter P."/>
            <person name="Zhao S."/>
            <person name="Hane J.K."/>
            <person name="Carrasquilla-Garcia N."/>
            <person name="Condie J.A."/>
            <person name="Upadhyaya H.D."/>
            <person name="Luo M.C."/>
            <person name="Thudi M."/>
            <person name="Gowda C.L."/>
            <person name="Singh N.P."/>
            <person name="Lichtenzveig J."/>
            <person name="Gali K.K."/>
            <person name="Rubio J."/>
            <person name="Nadarajan N."/>
            <person name="Dolezel J."/>
            <person name="Bansal K.C."/>
            <person name="Xu X."/>
            <person name="Edwards D."/>
            <person name="Zhang G."/>
            <person name="Kahl G."/>
            <person name="Gil J."/>
            <person name="Singh K.B."/>
            <person name="Datta S.K."/>
            <person name="Jackson S.A."/>
            <person name="Wang J."/>
            <person name="Cook D.R."/>
        </authorList>
    </citation>
    <scope>NUCLEOTIDE SEQUENCE [LARGE SCALE GENOMIC DNA]</scope>
    <source>
        <strain evidence="1">cv. CDC Frontier</strain>
    </source>
</reference>
<evidence type="ECO:0000313" key="1">
    <source>
        <dbReference type="Proteomes" id="UP000087171"/>
    </source>
</evidence>
<name>A0A3Q7YFM2_CICAR</name>
<dbReference type="PANTHER" id="PTHR34193">
    <property type="entry name" value="OS11G0199801 PROTEIN"/>
    <property type="match status" value="1"/>
</dbReference>
<reference evidence="2" key="2">
    <citation type="submission" date="2025-08" db="UniProtKB">
        <authorList>
            <consortium name="RefSeq"/>
        </authorList>
    </citation>
    <scope>IDENTIFICATION</scope>
    <source>
        <tissue evidence="2">Etiolated seedlings</tissue>
    </source>
</reference>
<dbReference type="Proteomes" id="UP000087171">
    <property type="component" value="Chromosome Ca5"/>
</dbReference>
<sequence length="246" mass="28716">MDLSLLLKTTITFHLFSLISHTMNYTTCHTHNCEQAKEFSFWTQKCGCDTIQLGSANETEFQQTQKIKNLIFQNSNHHCSSIVSESLRSKDILEGKNEVMEMIKDMPESSYELSFQDMVIEQHQMPLPETEHKQLENKQKKVKNKKENKSNKMLRVESMDSETFLLKMFFPTFDWMKKPKVQNGSIKQKDKDWRIKRFFTQDTQNSGSNNNKNRNVDRSLSFSQGCFPFFLQIKSKVKKLGGGLTS</sequence>
<organism evidence="1 2">
    <name type="scientific">Cicer arietinum</name>
    <name type="common">Chickpea</name>
    <name type="synonym">Garbanzo</name>
    <dbReference type="NCBI Taxonomy" id="3827"/>
    <lineage>
        <taxon>Eukaryota</taxon>
        <taxon>Viridiplantae</taxon>
        <taxon>Streptophyta</taxon>
        <taxon>Embryophyta</taxon>
        <taxon>Tracheophyta</taxon>
        <taxon>Spermatophyta</taxon>
        <taxon>Magnoliopsida</taxon>
        <taxon>eudicotyledons</taxon>
        <taxon>Gunneridae</taxon>
        <taxon>Pentapetalae</taxon>
        <taxon>rosids</taxon>
        <taxon>fabids</taxon>
        <taxon>Fabales</taxon>
        <taxon>Fabaceae</taxon>
        <taxon>Papilionoideae</taxon>
        <taxon>50 kb inversion clade</taxon>
        <taxon>NPAAA clade</taxon>
        <taxon>Hologalegina</taxon>
        <taxon>IRL clade</taxon>
        <taxon>Cicereae</taxon>
        <taxon>Cicer</taxon>
    </lineage>
</organism>
<dbReference type="PANTHER" id="PTHR34193:SF10">
    <property type="entry name" value="DUF1645 FAMILY PROTEIN"/>
    <property type="match status" value="1"/>
</dbReference>
<proteinExistence type="predicted"/>
<gene>
    <name evidence="2" type="primary">LOC101504183</name>
</gene>
<dbReference type="OrthoDB" id="776574at2759"/>
<evidence type="ECO:0000313" key="2">
    <source>
        <dbReference type="RefSeq" id="XP_027190735.1"/>
    </source>
</evidence>
<dbReference type="AlphaFoldDB" id="A0A3Q7YFM2"/>
<dbReference type="PaxDb" id="3827-XP_004503066.1"/>
<accession>A0A3Q7YFM2</accession>